<feature type="domain" description="Helicase ATP-binding" evidence="1">
    <location>
        <begin position="34"/>
        <end position="132"/>
    </location>
</feature>
<keyword evidence="2" id="KW-0547">Nucleotide-binding</keyword>
<dbReference type="InterPro" id="IPR006935">
    <property type="entry name" value="Helicase/UvrB_N"/>
</dbReference>
<dbReference type="PANTHER" id="PTHR47396">
    <property type="entry name" value="TYPE I RESTRICTION ENZYME ECOKI R PROTEIN"/>
    <property type="match status" value="1"/>
</dbReference>
<evidence type="ECO:0000313" key="3">
    <source>
        <dbReference type="Proteomes" id="UP001465717"/>
    </source>
</evidence>
<reference evidence="2 3" key="1">
    <citation type="submission" date="2024-04" db="EMBL/GenBank/DDBJ databases">
        <title>Human intestinal bacterial collection.</title>
        <authorList>
            <person name="Pauvert C."/>
            <person name="Hitch T.C.A."/>
            <person name="Clavel T."/>
        </authorList>
    </citation>
    <scope>NUCLEOTIDE SEQUENCE [LARGE SCALE GENOMIC DNA]</scope>
    <source>
        <strain evidence="2 3">CLA-AA-H174</strain>
    </source>
</reference>
<dbReference type="InterPro" id="IPR050742">
    <property type="entry name" value="Helicase_Restrict-Modif_Enz"/>
</dbReference>
<keyword evidence="2" id="KW-0067">ATP-binding</keyword>
<organism evidence="2 3">
    <name type="scientific">Segatella sinensis</name>
    <dbReference type="NCBI Taxonomy" id="3085167"/>
    <lineage>
        <taxon>Bacteria</taxon>
        <taxon>Pseudomonadati</taxon>
        <taxon>Bacteroidota</taxon>
        <taxon>Bacteroidia</taxon>
        <taxon>Bacteroidales</taxon>
        <taxon>Prevotellaceae</taxon>
        <taxon>Segatella</taxon>
    </lineage>
</organism>
<dbReference type="Gene3D" id="3.40.50.300">
    <property type="entry name" value="P-loop containing nucleotide triphosphate hydrolases"/>
    <property type="match status" value="1"/>
</dbReference>
<name>A0ABV1G2B8_9BACT</name>
<dbReference type="PANTHER" id="PTHR47396:SF1">
    <property type="entry name" value="ATP-DEPENDENT HELICASE IRC3-RELATED"/>
    <property type="match status" value="1"/>
</dbReference>
<dbReference type="InterPro" id="IPR014001">
    <property type="entry name" value="Helicase_ATP-bd"/>
</dbReference>
<proteinExistence type="predicted"/>
<dbReference type="InterPro" id="IPR027417">
    <property type="entry name" value="P-loop_NTPase"/>
</dbReference>
<keyword evidence="2" id="KW-0378">Hydrolase</keyword>
<evidence type="ECO:0000259" key="1">
    <source>
        <dbReference type="PROSITE" id="PS51192"/>
    </source>
</evidence>
<dbReference type="Pfam" id="PF04851">
    <property type="entry name" value="ResIII"/>
    <property type="match status" value="1"/>
</dbReference>
<dbReference type="Proteomes" id="UP001465717">
    <property type="component" value="Unassembled WGS sequence"/>
</dbReference>
<dbReference type="SUPFAM" id="SSF52540">
    <property type="entry name" value="P-loop containing nucleoside triphosphate hydrolases"/>
    <property type="match status" value="1"/>
</dbReference>
<sequence>MKKIKLFDYQQRMLKDIINVLTSSSTSTFYNENGKKEKVGSSVMVQMPTGTGKTFVMAAVVKWFLDNHDTGEVWIVAHRRELVEQMQQTLDRFCLDYGEKEMELKAKVRIRVLSIQFQTQRDRLSGEREPLR</sequence>
<dbReference type="EMBL" id="JBBNGE010000098">
    <property type="protein sequence ID" value="MEQ2509557.1"/>
    <property type="molecule type" value="Genomic_DNA"/>
</dbReference>
<evidence type="ECO:0000313" key="2">
    <source>
        <dbReference type="EMBL" id="MEQ2509557.1"/>
    </source>
</evidence>
<keyword evidence="2" id="KW-0347">Helicase</keyword>
<keyword evidence="3" id="KW-1185">Reference proteome</keyword>
<dbReference type="RefSeq" id="WP_349226876.1">
    <property type="nucleotide sequence ID" value="NZ_JBBNFG020000076.1"/>
</dbReference>
<protein>
    <submittedName>
        <fullName evidence="2">DEAD/DEAH box helicase family protein</fullName>
    </submittedName>
</protein>
<dbReference type="GO" id="GO:0004386">
    <property type="term" value="F:helicase activity"/>
    <property type="evidence" value="ECO:0007669"/>
    <property type="project" value="UniProtKB-KW"/>
</dbReference>
<accession>A0ABV1G2B8</accession>
<comment type="caution">
    <text evidence="2">The sequence shown here is derived from an EMBL/GenBank/DDBJ whole genome shotgun (WGS) entry which is preliminary data.</text>
</comment>
<gene>
    <name evidence="2" type="ORF">AAAT87_15040</name>
</gene>
<dbReference type="PROSITE" id="PS51192">
    <property type="entry name" value="HELICASE_ATP_BIND_1"/>
    <property type="match status" value="1"/>
</dbReference>